<dbReference type="PANTHER" id="PTHR40077:SF2">
    <property type="entry name" value="MEMBRANE PROTEIN"/>
    <property type="match status" value="1"/>
</dbReference>
<evidence type="ECO:0000256" key="5">
    <source>
        <dbReference type="ARBA" id="ARBA00023136"/>
    </source>
</evidence>
<keyword evidence="4 6" id="KW-1133">Transmembrane helix</keyword>
<evidence type="ECO:0000256" key="4">
    <source>
        <dbReference type="ARBA" id="ARBA00022989"/>
    </source>
</evidence>
<gene>
    <name evidence="8" type="ORF">GCM10022287_26160</name>
</gene>
<evidence type="ECO:0000256" key="1">
    <source>
        <dbReference type="ARBA" id="ARBA00004651"/>
    </source>
</evidence>
<comment type="subcellular location">
    <subcellularLocation>
        <location evidence="1">Cell membrane</location>
        <topology evidence="1">Multi-pass membrane protein</topology>
    </subcellularLocation>
</comment>
<dbReference type="NCBIfam" id="TIGR03954">
    <property type="entry name" value="integ_memb_HG"/>
    <property type="match status" value="1"/>
</dbReference>
<dbReference type="RefSeq" id="WP_344755113.1">
    <property type="nucleotide sequence ID" value="NZ_BAABBW010000004.1"/>
</dbReference>
<keyword evidence="3 6" id="KW-0812">Transmembrane</keyword>
<keyword evidence="5 6" id="KW-0472">Membrane</keyword>
<dbReference type="Proteomes" id="UP001501079">
    <property type="component" value="Unassembled WGS sequence"/>
</dbReference>
<name>A0ABP8A4D7_9MICO</name>
<evidence type="ECO:0000259" key="7">
    <source>
        <dbReference type="Pfam" id="PF12823"/>
    </source>
</evidence>
<dbReference type="PANTHER" id="PTHR40077">
    <property type="entry name" value="MEMBRANE PROTEIN-RELATED"/>
    <property type="match status" value="1"/>
</dbReference>
<evidence type="ECO:0000256" key="6">
    <source>
        <dbReference type="SAM" id="Phobius"/>
    </source>
</evidence>
<feature type="transmembrane region" description="Helical" evidence="6">
    <location>
        <begin position="99"/>
        <end position="119"/>
    </location>
</feature>
<evidence type="ECO:0000313" key="8">
    <source>
        <dbReference type="EMBL" id="GAA4177401.1"/>
    </source>
</evidence>
<feature type="domain" description="DUF3817" evidence="7">
    <location>
        <begin position="42"/>
        <end position="155"/>
    </location>
</feature>
<comment type="caution">
    <text evidence="8">The sequence shown here is derived from an EMBL/GenBank/DDBJ whole genome shotgun (WGS) entry which is preliminary data.</text>
</comment>
<protein>
    <submittedName>
        <fullName evidence="8">DUF3817 domain-containing protein</fullName>
    </submittedName>
</protein>
<keyword evidence="2" id="KW-1003">Cell membrane</keyword>
<proteinExistence type="predicted"/>
<reference evidence="9" key="1">
    <citation type="journal article" date="2019" name="Int. J. Syst. Evol. Microbiol.">
        <title>The Global Catalogue of Microorganisms (GCM) 10K type strain sequencing project: providing services to taxonomists for standard genome sequencing and annotation.</title>
        <authorList>
            <consortium name="The Broad Institute Genomics Platform"/>
            <consortium name="The Broad Institute Genome Sequencing Center for Infectious Disease"/>
            <person name="Wu L."/>
            <person name="Ma J."/>
        </authorList>
    </citation>
    <scope>NUCLEOTIDE SEQUENCE [LARGE SCALE GENOMIC DNA]</scope>
    <source>
        <strain evidence="9">JCM 17591</strain>
    </source>
</reference>
<dbReference type="EMBL" id="BAABBW010000004">
    <property type="protein sequence ID" value="GAA4177401.1"/>
    <property type="molecule type" value="Genomic_DNA"/>
</dbReference>
<sequence>MPQPVAPSTGEGTYLSRLWEQLRSVKGARPRPADLPKVPAALRLYQVTAWITGIMLLLLCAEMVVKYGFGHWVYAFQPGEPIISFPLVNAATDPYLKGVNVSIAVLIAHGWLYVLYLFADFRLWSLMRMPFTKFVQIALGGVIPFMSFIVEGIITKQVKTYLAEHAPAPAPVTAGGQD</sequence>
<evidence type="ECO:0000256" key="2">
    <source>
        <dbReference type="ARBA" id="ARBA00022475"/>
    </source>
</evidence>
<evidence type="ECO:0000256" key="3">
    <source>
        <dbReference type="ARBA" id="ARBA00022692"/>
    </source>
</evidence>
<dbReference type="Pfam" id="PF12823">
    <property type="entry name" value="DUF3817"/>
    <property type="match status" value="1"/>
</dbReference>
<accession>A0ABP8A4D7</accession>
<keyword evidence="9" id="KW-1185">Reference proteome</keyword>
<organism evidence="8 9">
    <name type="scientific">Gryllotalpicola koreensis</name>
    <dbReference type="NCBI Taxonomy" id="993086"/>
    <lineage>
        <taxon>Bacteria</taxon>
        <taxon>Bacillati</taxon>
        <taxon>Actinomycetota</taxon>
        <taxon>Actinomycetes</taxon>
        <taxon>Micrococcales</taxon>
        <taxon>Microbacteriaceae</taxon>
        <taxon>Gryllotalpicola</taxon>
    </lineage>
</organism>
<feature type="transmembrane region" description="Helical" evidence="6">
    <location>
        <begin position="131"/>
        <end position="150"/>
    </location>
</feature>
<evidence type="ECO:0000313" key="9">
    <source>
        <dbReference type="Proteomes" id="UP001501079"/>
    </source>
</evidence>
<dbReference type="InterPro" id="IPR023845">
    <property type="entry name" value="DUF3817_TM"/>
</dbReference>
<feature type="transmembrane region" description="Helical" evidence="6">
    <location>
        <begin position="47"/>
        <end position="69"/>
    </location>
</feature>